<evidence type="ECO:0000256" key="3">
    <source>
        <dbReference type="ARBA" id="ARBA00011890"/>
    </source>
</evidence>
<dbReference type="Gene3D" id="3.55.20.10">
    <property type="entry name" value="Protein-L-isoaspartyl O-methyltransferase, C-terminal domain"/>
    <property type="match status" value="1"/>
</dbReference>
<dbReference type="GO" id="GO:0004719">
    <property type="term" value="F:protein-L-isoaspartate (D-aspartate) O-methyltransferase activity"/>
    <property type="evidence" value="ECO:0007669"/>
    <property type="project" value="UniProtKB-EC"/>
</dbReference>
<dbReference type="GO" id="GO:0032259">
    <property type="term" value="P:methylation"/>
    <property type="evidence" value="ECO:0007669"/>
    <property type="project" value="UniProtKB-KW"/>
</dbReference>
<dbReference type="SUPFAM" id="SSF53335">
    <property type="entry name" value="S-adenosyl-L-methionine-dependent methyltransferases"/>
    <property type="match status" value="1"/>
</dbReference>
<evidence type="ECO:0000256" key="9">
    <source>
        <dbReference type="ARBA" id="ARBA00030757"/>
    </source>
</evidence>
<evidence type="ECO:0000256" key="4">
    <source>
        <dbReference type="ARBA" id="ARBA00013346"/>
    </source>
</evidence>
<dbReference type="InterPro" id="IPR000682">
    <property type="entry name" value="PCMT"/>
</dbReference>
<dbReference type="GO" id="GO:0005737">
    <property type="term" value="C:cytoplasm"/>
    <property type="evidence" value="ECO:0007669"/>
    <property type="project" value="UniProtKB-SubCell"/>
</dbReference>
<dbReference type="CDD" id="cd02440">
    <property type="entry name" value="AdoMet_MTases"/>
    <property type="match status" value="1"/>
</dbReference>
<evidence type="ECO:0000256" key="6">
    <source>
        <dbReference type="ARBA" id="ARBA00022603"/>
    </source>
</evidence>
<dbReference type="InterPro" id="IPR009107">
    <property type="entry name" value="PIM_MeTrfase_C"/>
</dbReference>
<comment type="similarity">
    <text evidence="2">Belongs to the methyltransferase superfamily. L-isoaspartyl/D-aspartyl protein methyltransferase family.</text>
</comment>
<evidence type="ECO:0000256" key="8">
    <source>
        <dbReference type="ARBA" id="ARBA00022691"/>
    </source>
</evidence>
<protein>
    <recommendedName>
        <fullName evidence="4">Protein-L-isoaspartate O-methyltransferase</fullName>
        <ecNumber evidence="3">2.1.1.77</ecNumber>
    </recommendedName>
    <alternativeName>
        <fullName evidence="11">L-isoaspartyl protein carboxyl methyltransferase</fullName>
    </alternativeName>
    <alternativeName>
        <fullName evidence="9">Protein L-isoaspartyl methyltransferase</fullName>
    </alternativeName>
    <alternativeName>
        <fullName evidence="10">Protein-beta-aspartate methyltransferase</fullName>
    </alternativeName>
</protein>
<gene>
    <name evidence="12" type="ORF">AJ81_02910</name>
</gene>
<dbReference type="EC" id="2.1.1.77" evidence="3"/>
<keyword evidence="8" id="KW-0949">S-adenosyl-L-methionine</keyword>
<dbReference type="Proteomes" id="UP000077469">
    <property type="component" value="Chromosome"/>
</dbReference>
<dbReference type="PANTHER" id="PTHR11579:SF0">
    <property type="entry name" value="PROTEIN-L-ISOASPARTATE(D-ASPARTATE) O-METHYLTRANSFERASE"/>
    <property type="match status" value="1"/>
</dbReference>
<evidence type="ECO:0000256" key="7">
    <source>
        <dbReference type="ARBA" id="ARBA00022679"/>
    </source>
</evidence>
<keyword evidence="6 12" id="KW-0489">Methyltransferase</keyword>
<name>A0A0X1KQ40_9THEM</name>
<dbReference type="Gene3D" id="3.40.50.150">
    <property type="entry name" value="Vaccinia Virus protein VP39"/>
    <property type="match status" value="1"/>
</dbReference>
<dbReference type="PANTHER" id="PTHR11579">
    <property type="entry name" value="PROTEIN-L-ISOASPARTATE O-METHYLTRANSFERASE"/>
    <property type="match status" value="1"/>
</dbReference>
<evidence type="ECO:0000313" key="13">
    <source>
        <dbReference type="Proteomes" id="UP000077469"/>
    </source>
</evidence>
<evidence type="ECO:0000256" key="5">
    <source>
        <dbReference type="ARBA" id="ARBA00022490"/>
    </source>
</evidence>
<dbReference type="Pfam" id="PF01135">
    <property type="entry name" value="PCMT"/>
    <property type="match status" value="1"/>
</dbReference>
<evidence type="ECO:0000256" key="2">
    <source>
        <dbReference type="ARBA" id="ARBA00005369"/>
    </source>
</evidence>
<evidence type="ECO:0000256" key="10">
    <source>
        <dbReference type="ARBA" id="ARBA00031323"/>
    </source>
</evidence>
<comment type="subcellular location">
    <subcellularLocation>
        <location evidence="1">Cytoplasm</location>
    </subcellularLocation>
</comment>
<dbReference type="OrthoDB" id="9772751at2"/>
<keyword evidence="7 12" id="KW-0808">Transferase</keyword>
<dbReference type="PaxDb" id="1123384-AJ81_02910"/>
<reference evidence="12 13" key="1">
    <citation type="submission" date="2014-01" db="EMBL/GenBank/DDBJ databases">
        <title>Genome sequencing of Thermotog hypogea.</title>
        <authorList>
            <person name="Zhang X."/>
            <person name="Alvare G."/>
            <person name="Fristensky B."/>
            <person name="Chen L."/>
            <person name="Suen T."/>
            <person name="Chen Q."/>
            <person name="Ma K."/>
        </authorList>
    </citation>
    <scope>NUCLEOTIDE SEQUENCE [LARGE SCALE GENOMIC DNA]</scope>
    <source>
        <strain evidence="12 13">DSM 11164</strain>
    </source>
</reference>
<proteinExistence type="inferred from homology"/>
<evidence type="ECO:0000256" key="1">
    <source>
        <dbReference type="ARBA" id="ARBA00004496"/>
    </source>
</evidence>
<dbReference type="PATRIC" id="fig|1123384.7.peg.571"/>
<evidence type="ECO:0000313" key="12">
    <source>
        <dbReference type="EMBL" id="AJC73330.1"/>
    </source>
</evidence>
<dbReference type="STRING" id="1123384.AJ81_02910"/>
<evidence type="ECO:0000256" key="11">
    <source>
        <dbReference type="ARBA" id="ARBA00031350"/>
    </source>
</evidence>
<dbReference type="RefSeq" id="WP_051368801.1">
    <property type="nucleotide sequence ID" value="NC_022795.1"/>
</dbReference>
<keyword evidence="13" id="KW-1185">Reference proteome</keyword>
<sequence length="330" mass="37452">MTRSWQEWLVRQISLAGDFDERILNAFLKVPREVFSEFHYDLDVVYSDNVIVTARDGNSYSTSSQPSLMALFMSVVGLREGMKVLEIGSGTGYNACVMAHVVGEDGLVVGIESNQRFFKRSVEVASKLGIENVIFVNGDGFYGYEKLSPYDAIVITVAVDKVSRHWVDQLKIGGRVVGPIDVYTIDRQPAFVFEKTSDSIVAKHLVETKFIKAGGLLGNLNETNLERLSKIEKRFSTPVEFLSIPVGSYEAVGVFHLASWSLCEKSGWIYFVEDEGFARWKGGWEVFGKMELIKRIAEEWAKTGFTPMMLLRFGYDHRMNFERLERWDET</sequence>
<dbReference type="PROSITE" id="PS01279">
    <property type="entry name" value="PCMT"/>
    <property type="match status" value="1"/>
</dbReference>
<keyword evidence="5" id="KW-0963">Cytoplasm</keyword>
<dbReference type="KEGG" id="phy:AJ81_02910"/>
<organism evidence="12 13">
    <name type="scientific">Pseudothermotoga hypogea DSM 11164 = NBRC 106472</name>
    <dbReference type="NCBI Taxonomy" id="1123384"/>
    <lineage>
        <taxon>Bacteria</taxon>
        <taxon>Thermotogati</taxon>
        <taxon>Thermotogota</taxon>
        <taxon>Thermotogae</taxon>
        <taxon>Thermotogales</taxon>
        <taxon>Thermotogaceae</taxon>
        <taxon>Pseudothermotoga</taxon>
    </lineage>
</organism>
<accession>A0A0X1KQ40</accession>
<dbReference type="InterPro" id="IPR029063">
    <property type="entry name" value="SAM-dependent_MTases_sf"/>
</dbReference>
<dbReference type="EMBL" id="CP007141">
    <property type="protein sequence ID" value="AJC73330.1"/>
    <property type="molecule type" value="Genomic_DNA"/>
</dbReference>
<dbReference type="AlphaFoldDB" id="A0A0X1KQ40"/>